<comment type="caution">
    <text evidence="4">The sequence shown here is derived from an EMBL/GenBank/DDBJ whole genome shotgun (WGS) entry which is preliminary data.</text>
</comment>
<keyword evidence="2" id="KW-0964">Secreted</keyword>
<keyword evidence="1 2" id="KW-0456">Lyase</keyword>
<feature type="domain" description="Pectate lyase" evidence="3">
    <location>
        <begin position="104"/>
        <end position="359"/>
    </location>
</feature>
<comment type="subcellular location">
    <subcellularLocation>
        <location evidence="2">Secreted</location>
    </subcellularLocation>
</comment>
<proteinExistence type="inferred from homology"/>
<sequence length="437" mass="49412">MKIGLVGALVFGTFSSVHASPKELGDEVLGKKDGWASYGEGTTGGSKADQKHIYRVSTKVELIDALGGDNSKNAKNDIDKIIYVEGTIELNVDENNNPIGPEYYEDPDYDFDDYLATYAPEVWGYEREVFGNLENARERSQQNQKKEIVINIGSNTSIIGLKDDAKIIGGSLMMNGVENIIIRNIEFEAPLDYFPQWDPTDGDVGEWNSEYDNVSITNGTHHVWIDHNTFSDGENHDQKSGTYFGRLYQQHDGLLDITNGANYVTVSYNVFKDHDKVSIIGSSDSKTSDRDHLKVTLHHNHYKNLTQRLPRVRYGEVHVYNNFYEFTKHSDYQFDYAFGVGVESKIYAENNYFKFDYEVDPAAIIKNWKGSSIYESGSYVNGKSKHHKVDLLDVHNKSNVVKLNENVNWKPFLFNKIHPTQSVPAHVKSMAGAGQLH</sequence>
<dbReference type="GO" id="GO:0030570">
    <property type="term" value="F:pectate lyase activity"/>
    <property type="evidence" value="ECO:0007669"/>
    <property type="project" value="InterPro"/>
</dbReference>
<dbReference type="Proteomes" id="UP000321363">
    <property type="component" value="Unassembled WGS sequence"/>
</dbReference>
<protein>
    <submittedName>
        <fullName evidence="4">Pectate lyase</fullName>
    </submittedName>
</protein>
<gene>
    <name evidence="4" type="ORF">FS935_05280</name>
</gene>
<comment type="similarity">
    <text evidence="2">Belongs to the polysaccharide lyase 1 family.</text>
</comment>
<evidence type="ECO:0000256" key="1">
    <source>
        <dbReference type="ARBA" id="ARBA00023239"/>
    </source>
</evidence>
<dbReference type="Gene3D" id="2.160.20.10">
    <property type="entry name" value="Single-stranded right-handed beta-helix, Pectin lyase-like"/>
    <property type="match status" value="1"/>
</dbReference>
<dbReference type="GO" id="GO:0005576">
    <property type="term" value="C:extracellular region"/>
    <property type="evidence" value="ECO:0007669"/>
    <property type="project" value="UniProtKB-SubCell"/>
</dbReference>
<dbReference type="PANTHER" id="PTHR31683:SF18">
    <property type="entry name" value="PECTATE LYASE 21-RELATED"/>
    <property type="match status" value="1"/>
</dbReference>
<keyword evidence="2" id="KW-0624">Polysaccharide degradation</keyword>
<dbReference type="GO" id="GO:0000272">
    <property type="term" value="P:polysaccharide catabolic process"/>
    <property type="evidence" value="ECO:0007669"/>
    <property type="project" value="UniProtKB-KW"/>
</dbReference>
<dbReference type="InterPro" id="IPR012334">
    <property type="entry name" value="Pectin_lyas_fold"/>
</dbReference>
<dbReference type="PANTHER" id="PTHR31683">
    <property type="entry name" value="PECTATE LYASE 18-RELATED"/>
    <property type="match status" value="1"/>
</dbReference>
<dbReference type="OrthoDB" id="148600at2"/>
<dbReference type="Pfam" id="PF00544">
    <property type="entry name" value="Pectate_lyase_4"/>
    <property type="match status" value="1"/>
</dbReference>
<dbReference type="EMBL" id="VOQF01000003">
    <property type="protein sequence ID" value="TXC92198.1"/>
    <property type="molecule type" value="Genomic_DNA"/>
</dbReference>
<accession>A0A5C6W356</accession>
<name>A0A5C6W356_9BACI</name>
<organism evidence="4 5">
    <name type="scientific">Metabacillus litoralis</name>
    <dbReference type="NCBI Taxonomy" id="152268"/>
    <lineage>
        <taxon>Bacteria</taxon>
        <taxon>Bacillati</taxon>
        <taxon>Bacillota</taxon>
        <taxon>Bacilli</taxon>
        <taxon>Bacillales</taxon>
        <taxon>Bacillaceae</taxon>
        <taxon>Metabacillus</taxon>
    </lineage>
</organism>
<dbReference type="SMART" id="SM00656">
    <property type="entry name" value="Amb_all"/>
    <property type="match status" value="1"/>
</dbReference>
<evidence type="ECO:0000256" key="2">
    <source>
        <dbReference type="RuleBase" id="RU361173"/>
    </source>
</evidence>
<dbReference type="InterPro" id="IPR002022">
    <property type="entry name" value="Pec_lyase"/>
</dbReference>
<evidence type="ECO:0000259" key="3">
    <source>
        <dbReference type="SMART" id="SM00656"/>
    </source>
</evidence>
<keyword evidence="2" id="KW-0119">Carbohydrate metabolism</keyword>
<evidence type="ECO:0000313" key="5">
    <source>
        <dbReference type="Proteomes" id="UP000321363"/>
    </source>
</evidence>
<keyword evidence="5" id="KW-1185">Reference proteome</keyword>
<evidence type="ECO:0000313" key="4">
    <source>
        <dbReference type="EMBL" id="TXC92198.1"/>
    </source>
</evidence>
<dbReference type="AlphaFoldDB" id="A0A5C6W356"/>
<dbReference type="InterPro" id="IPR045032">
    <property type="entry name" value="PEL"/>
</dbReference>
<dbReference type="InterPro" id="IPR011050">
    <property type="entry name" value="Pectin_lyase_fold/virulence"/>
</dbReference>
<reference evidence="4 5" key="1">
    <citation type="journal article" date="2005" name="Int. J. Syst. Evol. Microbiol.">
        <title>Bacillus litoralis sp. nov., isolated from a tidal flat of the Yellow Sea in Korea.</title>
        <authorList>
            <person name="Yoon J.H."/>
            <person name="Oh T.K."/>
        </authorList>
    </citation>
    <scope>NUCLEOTIDE SEQUENCE [LARGE SCALE GENOMIC DNA]</scope>
    <source>
        <strain evidence="4 5">SW-211</strain>
    </source>
</reference>
<dbReference type="SUPFAM" id="SSF51126">
    <property type="entry name" value="Pectin lyase-like"/>
    <property type="match status" value="1"/>
</dbReference>